<feature type="transmembrane region" description="Helical" evidence="12">
    <location>
        <begin position="308"/>
        <end position="327"/>
    </location>
</feature>
<evidence type="ECO:0000256" key="1">
    <source>
        <dbReference type="ARBA" id="ARBA00004651"/>
    </source>
</evidence>
<dbReference type="GO" id="GO:0005524">
    <property type="term" value="F:ATP binding"/>
    <property type="evidence" value="ECO:0007669"/>
    <property type="project" value="UniProtKB-KW"/>
</dbReference>
<gene>
    <name evidence="14" type="ORF">EV146_102460</name>
</gene>
<evidence type="ECO:0000256" key="8">
    <source>
        <dbReference type="ARBA" id="ARBA00022840"/>
    </source>
</evidence>
<dbReference type="InterPro" id="IPR050640">
    <property type="entry name" value="Bact_2-comp_sensor_kinase"/>
</dbReference>
<dbReference type="CDD" id="cd06225">
    <property type="entry name" value="HAMP"/>
    <property type="match status" value="1"/>
</dbReference>
<dbReference type="SMART" id="SM00304">
    <property type="entry name" value="HAMP"/>
    <property type="match status" value="1"/>
</dbReference>
<keyword evidence="2" id="KW-1003">Cell membrane</keyword>
<evidence type="ECO:0000256" key="2">
    <source>
        <dbReference type="ARBA" id="ARBA00022475"/>
    </source>
</evidence>
<keyword evidence="5 12" id="KW-0812">Transmembrane</keyword>
<keyword evidence="9 12" id="KW-1133">Transmembrane helix</keyword>
<keyword evidence="10" id="KW-0902">Two-component regulatory system</keyword>
<feature type="transmembrane region" description="Helical" evidence="12">
    <location>
        <begin position="17"/>
        <end position="40"/>
    </location>
</feature>
<evidence type="ECO:0000259" key="13">
    <source>
        <dbReference type="PROSITE" id="PS50885"/>
    </source>
</evidence>
<dbReference type="PANTHER" id="PTHR34220:SF11">
    <property type="entry name" value="SENSOR PROTEIN KINASE HPTS"/>
    <property type="match status" value="1"/>
</dbReference>
<accession>A0A4R2BKK4</accession>
<keyword evidence="8" id="KW-0067">ATP-binding</keyword>
<dbReference type="AlphaFoldDB" id="A0A4R2BKK4"/>
<dbReference type="InterPro" id="IPR036890">
    <property type="entry name" value="HATPase_C_sf"/>
</dbReference>
<evidence type="ECO:0000256" key="11">
    <source>
        <dbReference type="ARBA" id="ARBA00023136"/>
    </source>
</evidence>
<dbReference type="InterPro" id="IPR003594">
    <property type="entry name" value="HATPase_dom"/>
</dbReference>
<keyword evidence="4" id="KW-0808">Transferase</keyword>
<dbReference type="Gene3D" id="3.30.565.10">
    <property type="entry name" value="Histidine kinase-like ATPase, C-terminal domain"/>
    <property type="match status" value="1"/>
</dbReference>
<name>A0A4R2BKK4_9BACI</name>
<dbReference type="SUPFAM" id="SSF55874">
    <property type="entry name" value="ATPase domain of HSP90 chaperone/DNA topoisomerase II/histidine kinase"/>
    <property type="match status" value="1"/>
</dbReference>
<evidence type="ECO:0000256" key="7">
    <source>
        <dbReference type="ARBA" id="ARBA00022777"/>
    </source>
</evidence>
<protein>
    <submittedName>
        <fullName evidence="14">Two-component system sensor histidine kinase YesM</fullName>
    </submittedName>
</protein>
<feature type="domain" description="HAMP" evidence="13">
    <location>
        <begin position="328"/>
        <end position="381"/>
    </location>
</feature>
<evidence type="ECO:0000256" key="10">
    <source>
        <dbReference type="ARBA" id="ARBA00023012"/>
    </source>
</evidence>
<dbReference type="SUPFAM" id="SSF158472">
    <property type="entry name" value="HAMP domain-like"/>
    <property type="match status" value="1"/>
</dbReference>
<keyword evidence="15" id="KW-1185">Reference proteome</keyword>
<reference evidence="14 15" key="1">
    <citation type="journal article" date="2015" name="Stand. Genomic Sci.">
        <title>Genomic Encyclopedia of Bacterial and Archaeal Type Strains, Phase III: the genomes of soil and plant-associated and newly described type strains.</title>
        <authorList>
            <person name="Whitman W.B."/>
            <person name="Woyke T."/>
            <person name="Klenk H.P."/>
            <person name="Zhou Y."/>
            <person name="Lilburn T.G."/>
            <person name="Beck B.J."/>
            <person name="De Vos P."/>
            <person name="Vandamme P."/>
            <person name="Eisen J.A."/>
            <person name="Garrity G."/>
            <person name="Hugenholtz P."/>
            <person name="Kyrpides N.C."/>
        </authorList>
    </citation>
    <scope>NUCLEOTIDE SEQUENCE [LARGE SCALE GENOMIC DNA]</scope>
    <source>
        <strain evidence="14 15">CV53</strain>
    </source>
</reference>
<dbReference type="Proteomes" id="UP000295689">
    <property type="component" value="Unassembled WGS sequence"/>
</dbReference>
<dbReference type="Pfam" id="PF06580">
    <property type="entry name" value="His_kinase"/>
    <property type="match status" value="1"/>
</dbReference>
<dbReference type="GO" id="GO:0005886">
    <property type="term" value="C:plasma membrane"/>
    <property type="evidence" value="ECO:0007669"/>
    <property type="project" value="UniProtKB-SubCell"/>
</dbReference>
<dbReference type="PROSITE" id="PS50885">
    <property type="entry name" value="HAMP"/>
    <property type="match status" value="1"/>
</dbReference>
<dbReference type="Gene3D" id="6.10.340.10">
    <property type="match status" value="1"/>
</dbReference>
<evidence type="ECO:0000256" key="6">
    <source>
        <dbReference type="ARBA" id="ARBA00022741"/>
    </source>
</evidence>
<organism evidence="14 15">
    <name type="scientific">Mesobacillus foraminis</name>
    <dbReference type="NCBI Taxonomy" id="279826"/>
    <lineage>
        <taxon>Bacteria</taxon>
        <taxon>Bacillati</taxon>
        <taxon>Bacillota</taxon>
        <taxon>Bacilli</taxon>
        <taxon>Bacillales</taxon>
        <taxon>Bacillaceae</taxon>
        <taxon>Mesobacillus</taxon>
    </lineage>
</organism>
<evidence type="ECO:0000256" key="3">
    <source>
        <dbReference type="ARBA" id="ARBA00022553"/>
    </source>
</evidence>
<dbReference type="InterPro" id="IPR010559">
    <property type="entry name" value="Sig_transdc_His_kin_internal"/>
</dbReference>
<dbReference type="RefSeq" id="WP_132002491.1">
    <property type="nucleotide sequence ID" value="NZ_JABUHM010000001.1"/>
</dbReference>
<evidence type="ECO:0000313" key="14">
    <source>
        <dbReference type="EMBL" id="TCN27506.1"/>
    </source>
</evidence>
<comment type="caution">
    <text evidence="14">The sequence shown here is derived from an EMBL/GenBank/DDBJ whole genome shotgun (WGS) entry which is preliminary data.</text>
</comment>
<comment type="subcellular location">
    <subcellularLocation>
        <location evidence="1">Cell membrane</location>
        <topology evidence="1">Multi-pass membrane protein</topology>
    </subcellularLocation>
</comment>
<dbReference type="Pfam" id="PF00672">
    <property type="entry name" value="HAMP"/>
    <property type="match status" value="1"/>
</dbReference>
<evidence type="ECO:0000313" key="15">
    <source>
        <dbReference type="Proteomes" id="UP000295689"/>
    </source>
</evidence>
<keyword evidence="11 12" id="KW-0472">Membrane</keyword>
<proteinExistence type="predicted"/>
<dbReference type="InterPro" id="IPR003660">
    <property type="entry name" value="HAMP_dom"/>
</dbReference>
<dbReference type="GO" id="GO:0000155">
    <property type="term" value="F:phosphorelay sensor kinase activity"/>
    <property type="evidence" value="ECO:0007669"/>
    <property type="project" value="InterPro"/>
</dbReference>
<evidence type="ECO:0000256" key="5">
    <source>
        <dbReference type="ARBA" id="ARBA00022692"/>
    </source>
</evidence>
<keyword evidence="3" id="KW-0597">Phosphoprotein</keyword>
<dbReference type="PANTHER" id="PTHR34220">
    <property type="entry name" value="SENSOR HISTIDINE KINASE YPDA"/>
    <property type="match status" value="1"/>
</dbReference>
<keyword evidence="6" id="KW-0547">Nucleotide-binding</keyword>
<keyword evidence="7 14" id="KW-0418">Kinase</keyword>
<dbReference type="Pfam" id="PF02518">
    <property type="entry name" value="HATPase_c"/>
    <property type="match status" value="1"/>
</dbReference>
<evidence type="ECO:0000256" key="9">
    <source>
        <dbReference type="ARBA" id="ARBA00022989"/>
    </source>
</evidence>
<dbReference type="EMBL" id="SLVV01000002">
    <property type="protein sequence ID" value="TCN27506.1"/>
    <property type="molecule type" value="Genomic_DNA"/>
</dbReference>
<evidence type="ECO:0000256" key="12">
    <source>
        <dbReference type="SAM" id="Phobius"/>
    </source>
</evidence>
<evidence type="ECO:0000256" key="4">
    <source>
        <dbReference type="ARBA" id="ARBA00022679"/>
    </source>
</evidence>
<sequence length="600" mass="69101">MNLKSSSRFHQKIFHKLFLTSSITIIVTVIILIVTITNYYSNIIIQKEINVNTRTMERVEDYFSSKDSNINKAIRDIYVQGDLIDDISFALHNGYGKYLEYRLDRFTEDQTYFPSNLDTYFNGFFSQDNDINAISLRSLDNPGIEYLLINNYLRWNKSIVDTKPNSYEPEPMPRGYSDLSGMGVPQGRKLKNTITKKVVINNPVTIEKIGEVSIYYSTERLDKMVSKDEGVPASFFLLDGEGQIVYSHNKGVPDALVYQVKQETNETKIEYESKKYYINTIANKGDYTYVSVMTDEGWQKLSIVRGTMWVVIIFLILTAILLSYSFMQNYSKRINNIVSTIRLVEKGNLDARVSESKQQDELSRIATNMNSMLNELNNYIEQFYILNIKQQQAELKALQAQINPHFLFNTLEAIRMVAILEGSKTSSKMIFHLSKLFRYSLESKDIIPFYTEMEYVKQYLTLMQFKHPDKLKITLNIPGDVEQTPVQKLILQPIIENYFVHGFKKDRSDNELIICAANLGEKIEISIEDNGKGMSEDELTNLVQYINGEEGDEMKSIGLRNIHQRLKLRYGNQFGLSVKSSKNTGTRVTLSLPVDGSYHV</sequence>